<gene>
    <name evidence="2" type="primary">tenA</name>
    <name evidence="2" type="ORF">DRJ33_05215</name>
</gene>
<dbReference type="SUPFAM" id="SSF48613">
    <property type="entry name" value="Heme oxygenase-like"/>
    <property type="match status" value="1"/>
</dbReference>
<dbReference type="PANTHER" id="PTHR43198">
    <property type="entry name" value="BIFUNCTIONAL TH2 PROTEIN"/>
    <property type="match status" value="1"/>
</dbReference>
<evidence type="ECO:0000313" key="2">
    <source>
        <dbReference type="EMBL" id="RLE51759.1"/>
    </source>
</evidence>
<protein>
    <submittedName>
        <fullName evidence="2">Thiaminase II</fullName>
    </submittedName>
</protein>
<name>A0A497EXB1_9CREN</name>
<dbReference type="Gene3D" id="1.20.910.10">
    <property type="entry name" value="Heme oxygenase-like"/>
    <property type="match status" value="1"/>
</dbReference>
<dbReference type="InterPro" id="IPR004305">
    <property type="entry name" value="Thiaminase-2/PQQC"/>
</dbReference>
<dbReference type="CDD" id="cd19363">
    <property type="entry name" value="TenA_C_PH1161-like"/>
    <property type="match status" value="1"/>
</dbReference>
<dbReference type="EMBL" id="QMQX01000087">
    <property type="protein sequence ID" value="RLE51759.1"/>
    <property type="molecule type" value="Genomic_DNA"/>
</dbReference>
<dbReference type="Proteomes" id="UP000272051">
    <property type="component" value="Unassembled WGS sequence"/>
</dbReference>
<dbReference type="InterPro" id="IPR016084">
    <property type="entry name" value="Haem_Oase-like_multi-hlx"/>
</dbReference>
<organism evidence="2 3">
    <name type="scientific">Thermoproteota archaeon</name>
    <dbReference type="NCBI Taxonomy" id="2056631"/>
    <lineage>
        <taxon>Archaea</taxon>
        <taxon>Thermoproteota</taxon>
    </lineage>
</organism>
<accession>A0A497EXB1</accession>
<dbReference type="GO" id="GO:0050334">
    <property type="term" value="F:thiaminase activity"/>
    <property type="evidence" value="ECO:0007669"/>
    <property type="project" value="InterPro"/>
</dbReference>
<feature type="domain" description="Thiaminase-2/PQQC" evidence="1">
    <location>
        <begin position="11"/>
        <end position="214"/>
    </location>
</feature>
<dbReference type="GO" id="GO:0005829">
    <property type="term" value="C:cytosol"/>
    <property type="evidence" value="ECO:0007669"/>
    <property type="project" value="TreeGrafter"/>
</dbReference>
<proteinExistence type="predicted"/>
<dbReference type="InterPro" id="IPR027574">
    <property type="entry name" value="Thiaminase_II"/>
</dbReference>
<sequence length="220" mass="25456">MGVVERLRADSDAIWRKIKEHPFVVELYSGSLPLGKFKFYAIQDYNYLVAMAKCYSIMAAKADDFKVAQKVLEIAYLDATTELESYKKLLAKLGLTLEEAVKAEVAPTNLSYTSFLISTCALNSVLEGLIATLPCFWSYAEIAQHHEEKLKDNRVGLYVEWAKVYLSNDYLRLVEMLKQLVEELYIEAFSYDKLSKIFKTASRFEYMFWDMAYKMESWTV</sequence>
<dbReference type="AlphaFoldDB" id="A0A497EXB1"/>
<dbReference type="NCBIfam" id="TIGR04306">
    <property type="entry name" value="salvage_TenA"/>
    <property type="match status" value="1"/>
</dbReference>
<dbReference type="InterPro" id="IPR050967">
    <property type="entry name" value="Thiamine_Salvage_TenA"/>
</dbReference>
<dbReference type="GO" id="GO:0006772">
    <property type="term" value="P:thiamine metabolic process"/>
    <property type="evidence" value="ECO:0007669"/>
    <property type="project" value="InterPro"/>
</dbReference>
<evidence type="ECO:0000259" key="1">
    <source>
        <dbReference type="Pfam" id="PF03070"/>
    </source>
</evidence>
<evidence type="ECO:0000313" key="3">
    <source>
        <dbReference type="Proteomes" id="UP000272051"/>
    </source>
</evidence>
<comment type="caution">
    <text evidence="2">The sequence shown here is derived from an EMBL/GenBank/DDBJ whole genome shotgun (WGS) entry which is preliminary data.</text>
</comment>
<reference evidence="2 3" key="1">
    <citation type="submission" date="2018-06" db="EMBL/GenBank/DDBJ databases">
        <title>Extensive metabolic versatility and redundancy in microbially diverse, dynamic hydrothermal sediments.</title>
        <authorList>
            <person name="Dombrowski N."/>
            <person name="Teske A."/>
            <person name="Baker B.J."/>
        </authorList>
    </citation>
    <scope>NUCLEOTIDE SEQUENCE [LARGE SCALE GENOMIC DNA]</scope>
    <source>
        <strain evidence="2">B34_G17</strain>
    </source>
</reference>
<dbReference type="PANTHER" id="PTHR43198:SF2">
    <property type="entry name" value="SI:CH1073-67J19.1-RELATED"/>
    <property type="match status" value="1"/>
</dbReference>
<dbReference type="Pfam" id="PF03070">
    <property type="entry name" value="TENA_THI-4"/>
    <property type="match status" value="1"/>
</dbReference>